<evidence type="ECO:0000256" key="7">
    <source>
        <dbReference type="ARBA" id="ARBA00022692"/>
    </source>
</evidence>
<dbReference type="NCBIfam" id="TIGR00229">
    <property type="entry name" value="sensory_box"/>
    <property type="match status" value="2"/>
</dbReference>
<dbReference type="SUPFAM" id="SSF55785">
    <property type="entry name" value="PYP-like sensor domain (PAS domain)"/>
    <property type="match status" value="2"/>
</dbReference>
<feature type="domain" description="Histidine kinase" evidence="17">
    <location>
        <begin position="631"/>
        <end position="852"/>
    </location>
</feature>
<evidence type="ECO:0000256" key="4">
    <source>
        <dbReference type="ARBA" id="ARBA00022475"/>
    </source>
</evidence>
<name>A0ABN8GE29_9BACL</name>
<gene>
    <name evidence="23" type="primary">rcsC_8</name>
    <name evidence="23" type="ORF">PAECIP111891_01761</name>
</gene>
<dbReference type="PROSITE" id="PS50113">
    <property type="entry name" value="PAC"/>
    <property type="match status" value="1"/>
</dbReference>
<evidence type="ECO:0000259" key="18">
    <source>
        <dbReference type="PROSITE" id="PS50110"/>
    </source>
</evidence>
<comment type="caution">
    <text evidence="23">The sequence shown here is derived from an EMBL/GenBank/DDBJ whole genome shotgun (WGS) entry which is preliminary data.</text>
</comment>
<keyword evidence="9 23" id="KW-0418">Kinase</keyword>
<evidence type="ECO:0000259" key="17">
    <source>
        <dbReference type="PROSITE" id="PS50109"/>
    </source>
</evidence>
<dbReference type="InterPro" id="IPR011006">
    <property type="entry name" value="CheY-like_superfamily"/>
</dbReference>
<keyword evidence="6 23" id="KW-0808">Transferase</keyword>
<dbReference type="Pfam" id="PF02518">
    <property type="entry name" value="HATPase_c"/>
    <property type="match status" value="1"/>
</dbReference>
<reference evidence="23" key="1">
    <citation type="submission" date="2022-01" db="EMBL/GenBank/DDBJ databases">
        <authorList>
            <person name="Criscuolo A."/>
        </authorList>
    </citation>
    <scope>NUCLEOTIDE SEQUENCE</scope>
    <source>
        <strain evidence="23">CIP111891</strain>
    </source>
</reference>
<feature type="modified residue" description="4-aspartylphosphate" evidence="15">
    <location>
        <position position="915"/>
    </location>
</feature>
<dbReference type="InterPro" id="IPR001789">
    <property type="entry name" value="Sig_transdc_resp-reg_receiver"/>
</dbReference>
<dbReference type="SMART" id="SM00091">
    <property type="entry name" value="PAS"/>
    <property type="match status" value="2"/>
</dbReference>
<dbReference type="PROSITE" id="PS50110">
    <property type="entry name" value="RESPONSE_REGULATORY"/>
    <property type="match status" value="2"/>
</dbReference>
<feature type="domain" description="PAS" evidence="19">
    <location>
        <begin position="489"/>
        <end position="559"/>
    </location>
</feature>
<dbReference type="Pfam" id="PF13426">
    <property type="entry name" value="PAS_9"/>
    <property type="match status" value="2"/>
</dbReference>
<dbReference type="InterPro" id="IPR008207">
    <property type="entry name" value="Sig_transdc_His_kin_Hpt_dom"/>
</dbReference>
<keyword evidence="12" id="KW-0902">Two-component regulatory system</keyword>
<feature type="domain" description="HPt" evidence="22">
    <location>
        <begin position="1160"/>
        <end position="1258"/>
    </location>
</feature>
<dbReference type="Gene3D" id="1.10.287.130">
    <property type="match status" value="1"/>
</dbReference>
<dbReference type="Pfam" id="PF02743">
    <property type="entry name" value="dCache_1"/>
    <property type="match status" value="1"/>
</dbReference>
<evidence type="ECO:0000256" key="11">
    <source>
        <dbReference type="ARBA" id="ARBA00022989"/>
    </source>
</evidence>
<accession>A0ABN8GE29</accession>
<evidence type="ECO:0000256" key="1">
    <source>
        <dbReference type="ARBA" id="ARBA00000085"/>
    </source>
</evidence>
<evidence type="ECO:0000256" key="13">
    <source>
        <dbReference type="ARBA" id="ARBA00023136"/>
    </source>
</evidence>
<comment type="catalytic activity">
    <reaction evidence="1">
        <text>ATP + protein L-histidine = ADP + protein N-phospho-L-histidine.</text>
        <dbReference type="EC" id="2.7.13.3"/>
    </reaction>
</comment>
<dbReference type="InterPro" id="IPR000014">
    <property type="entry name" value="PAS"/>
</dbReference>
<dbReference type="Pfam" id="PF00512">
    <property type="entry name" value="HisKA"/>
    <property type="match status" value="1"/>
</dbReference>
<dbReference type="PRINTS" id="PR00344">
    <property type="entry name" value="BCTRLSENSOR"/>
</dbReference>
<dbReference type="PANTHER" id="PTHR45339">
    <property type="entry name" value="HYBRID SIGNAL TRANSDUCTION HISTIDINE KINASE J"/>
    <property type="match status" value="1"/>
</dbReference>
<evidence type="ECO:0000256" key="12">
    <source>
        <dbReference type="ARBA" id="ARBA00023012"/>
    </source>
</evidence>
<dbReference type="RefSeq" id="WP_236286265.1">
    <property type="nucleotide sequence ID" value="NZ_CAKMMW010000003.1"/>
</dbReference>
<evidence type="ECO:0000259" key="21">
    <source>
        <dbReference type="PROSITE" id="PS50885"/>
    </source>
</evidence>
<dbReference type="GO" id="GO:0004673">
    <property type="term" value="F:protein histidine kinase activity"/>
    <property type="evidence" value="ECO:0007669"/>
    <property type="project" value="UniProtKB-EC"/>
</dbReference>
<dbReference type="CDD" id="cd18773">
    <property type="entry name" value="PDC1_HK_sensor"/>
    <property type="match status" value="1"/>
</dbReference>
<dbReference type="PROSITE" id="PS50112">
    <property type="entry name" value="PAS"/>
    <property type="match status" value="1"/>
</dbReference>
<evidence type="ECO:0000259" key="19">
    <source>
        <dbReference type="PROSITE" id="PS50112"/>
    </source>
</evidence>
<dbReference type="InterPro" id="IPR036890">
    <property type="entry name" value="HATPase_C_sf"/>
</dbReference>
<dbReference type="SUPFAM" id="SSF55874">
    <property type="entry name" value="ATPase domain of HSP90 chaperone/DNA topoisomerase II/histidine kinase"/>
    <property type="match status" value="1"/>
</dbReference>
<dbReference type="PROSITE" id="PS50109">
    <property type="entry name" value="HIS_KIN"/>
    <property type="match status" value="1"/>
</dbReference>
<dbReference type="Gene3D" id="3.40.50.2300">
    <property type="match status" value="2"/>
</dbReference>
<dbReference type="InterPro" id="IPR036641">
    <property type="entry name" value="HPT_dom_sf"/>
</dbReference>
<dbReference type="InterPro" id="IPR000700">
    <property type="entry name" value="PAS-assoc_C"/>
</dbReference>
<dbReference type="SMART" id="SM00448">
    <property type="entry name" value="REC"/>
    <property type="match status" value="1"/>
</dbReference>
<dbReference type="Gene3D" id="3.30.450.20">
    <property type="entry name" value="PAS domain"/>
    <property type="match status" value="4"/>
</dbReference>
<evidence type="ECO:0000256" key="10">
    <source>
        <dbReference type="ARBA" id="ARBA00022840"/>
    </source>
</evidence>
<feature type="modified residue" description="4-aspartylphosphate" evidence="15">
    <location>
        <position position="1069"/>
    </location>
</feature>
<dbReference type="EC" id="2.7.13.3" evidence="3"/>
<dbReference type="InterPro" id="IPR036097">
    <property type="entry name" value="HisK_dim/P_sf"/>
</dbReference>
<evidence type="ECO:0000259" key="20">
    <source>
        <dbReference type="PROSITE" id="PS50113"/>
    </source>
</evidence>
<dbReference type="SMART" id="SM00388">
    <property type="entry name" value="HisKA"/>
    <property type="match status" value="1"/>
</dbReference>
<evidence type="ECO:0000313" key="24">
    <source>
        <dbReference type="Proteomes" id="UP000838821"/>
    </source>
</evidence>
<dbReference type="Gene3D" id="3.30.565.10">
    <property type="entry name" value="Histidine kinase-like ATPase, C-terminal domain"/>
    <property type="match status" value="1"/>
</dbReference>
<evidence type="ECO:0000256" key="14">
    <source>
        <dbReference type="PROSITE-ProRule" id="PRU00110"/>
    </source>
</evidence>
<dbReference type="SUPFAM" id="SSF52172">
    <property type="entry name" value="CheY-like"/>
    <property type="match status" value="2"/>
</dbReference>
<dbReference type="PANTHER" id="PTHR45339:SF1">
    <property type="entry name" value="HYBRID SIGNAL TRANSDUCTION HISTIDINE KINASE J"/>
    <property type="match status" value="1"/>
</dbReference>
<evidence type="ECO:0000256" key="3">
    <source>
        <dbReference type="ARBA" id="ARBA00012438"/>
    </source>
</evidence>
<evidence type="ECO:0000256" key="2">
    <source>
        <dbReference type="ARBA" id="ARBA00004651"/>
    </source>
</evidence>
<dbReference type="Pfam" id="PF00672">
    <property type="entry name" value="HAMP"/>
    <property type="match status" value="1"/>
</dbReference>
<keyword evidence="10" id="KW-0067">ATP-binding</keyword>
<keyword evidence="4" id="KW-1003">Cell membrane</keyword>
<dbReference type="Pfam" id="PF00072">
    <property type="entry name" value="Response_reg"/>
    <property type="match status" value="1"/>
</dbReference>
<evidence type="ECO:0000256" key="15">
    <source>
        <dbReference type="PROSITE-ProRule" id="PRU00169"/>
    </source>
</evidence>
<dbReference type="PROSITE" id="PS50894">
    <property type="entry name" value="HPT"/>
    <property type="match status" value="1"/>
</dbReference>
<dbReference type="SUPFAM" id="SSF158472">
    <property type="entry name" value="HAMP domain-like"/>
    <property type="match status" value="1"/>
</dbReference>
<keyword evidence="8" id="KW-0547">Nucleotide-binding</keyword>
<dbReference type="InterPro" id="IPR003661">
    <property type="entry name" value="HisK_dim/P_dom"/>
</dbReference>
<dbReference type="InterPro" id="IPR003660">
    <property type="entry name" value="HAMP_dom"/>
</dbReference>
<comment type="subcellular location">
    <subcellularLocation>
        <location evidence="2">Cell membrane</location>
        <topology evidence="2">Multi-pass membrane protein</topology>
    </subcellularLocation>
</comment>
<feature type="transmembrane region" description="Helical" evidence="16">
    <location>
        <begin position="275"/>
        <end position="297"/>
    </location>
</feature>
<feature type="domain" description="PAC" evidence="20">
    <location>
        <begin position="440"/>
        <end position="492"/>
    </location>
</feature>
<feature type="domain" description="HAMP" evidence="21">
    <location>
        <begin position="300"/>
        <end position="353"/>
    </location>
</feature>
<evidence type="ECO:0000259" key="22">
    <source>
        <dbReference type="PROSITE" id="PS50894"/>
    </source>
</evidence>
<dbReference type="InterPro" id="IPR004358">
    <property type="entry name" value="Sig_transdc_His_kin-like_C"/>
</dbReference>
<dbReference type="CDD" id="cd17546">
    <property type="entry name" value="REC_hyHK_CKI1_RcsC-like"/>
    <property type="match status" value="1"/>
</dbReference>
<dbReference type="Gene3D" id="1.10.8.500">
    <property type="entry name" value="HAMP domain in histidine kinase"/>
    <property type="match status" value="1"/>
</dbReference>
<evidence type="ECO:0000256" key="9">
    <source>
        <dbReference type="ARBA" id="ARBA00022777"/>
    </source>
</evidence>
<dbReference type="Pfam" id="PF01627">
    <property type="entry name" value="Hpt"/>
    <property type="match status" value="1"/>
</dbReference>
<dbReference type="CDD" id="cd16922">
    <property type="entry name" value="HATPase_EvgS-ArcB-TorS-like"/>
    <property type="match status" value="1"/>
</dbReference>
<keyword evidence="24" id="KW-1185">Reference proteome</keyword>
<dbReference type="SMART" id="SM00304">
    <property type="entry name" value="HAMP"/>
    <property type="match status" value="1"/>
</dbReference>
<dbReference type="Proteomes" id="UP000838821">
    <property type="component" value="Unassembled WGS sequence"/>
</dbReference>
<dbReference type="CDD" id="cd00130">
    <property type="entry name" value="PAS"/>
    <property type="match status" value="2"/>
</dbReference>
<protein>
    <recommendedName>
        <fullName evidence="3">histidine kinase</fullName>
        <ecNumber evidence="3">2.7.13.3</ecNumber>
    </recommendedName>
</protein>
<evidence type="ECO:0000256" key="6">
    <source>
        <dbReference type="ARBA" id="ARBA00022679"/>
    </source>
</evidence>
<dbReference type="EMBL" id="CAKMMW010000003">
    <property type="protein sequence ID" value="CAH1200447.1"/>
    <property type="molecule type" value="Genomic_DNA"/>
</dbReference>
<keyword evidence="7 16" id="KW-0812">Transmembrane</keyword>
<dbReference type="InterPro" id="IPR003594">
    <property type="entry name" value="HATPase_dom"/>
</dbReference>
<evidence type="ECO:0000256" key="8">
    <source>
        <dbReference type="ARBA" id="ARBA00022741"/>
    </source>
</evidence>
<keyword evidence="5 15" id="KW-0597">Phosphoprotein</keyword>
<dbReference type="InterPro" id="IPR001610">
    <property type="entry name" value="PAC"/>
</dbReference>
<organism evidence="23 24">
    <name type="scientific">Paenibacillus allorhizoplanae</name>
    <dbReference type="NCBI Taxonomy" id="2905648"/>
    <lineage>
        <taxon>Bacteria</taxon>
        <taxon>Bacillati</taxon>
        <taxon>Bacillota</taxon>
        <taxon>Bacilli</taxon>
        <taxon>Bacillales</taxon>
        <taxon>Paenibacillaceae</taxon>
        <taxon>Paenibacillus</taxon>
    </lineage>
</organism>
<sequence length="1264" mass="142000">MSSSLRFKLVAWLVLITSISLAVVGITNYKLSRNKLLQQMNEQSLTAVSNSARNLYDFLSIRLAEVELISRVSIMKNGTQEERLQFLTHELQTDGNRYHAMAISGLDGTLQFTSGLTFSISGELRFQQALKGKTFISDPHLSKMKGIYVISITAPIFDDHHNVVSIIDVSMDATPVFQEHLLAPLVNGDQLIVNREGLILYDTDPSTILKMNIFTEYPELGPAFQQALRTGKGYLDESILTGRKTRWFYARIPQINWYLAYSMPITAIEAPASPLLWSTVGLIVMAALMIFILIYLTTNHLIIKRIKQILQVTEAVAAGDFHMKPIVFNSKDELGALALSVNGMMENIRELFEPFEAFIRHNQYAMIVMDPNFTINHLNGRATQMLGYSFADVHKIASPLIWLDQKQLNERAAQYSAELGETIPADCTALVIRSLRHLKEDLEWTWYHKNGTRIYVQASVSCITHPNGELKGYVLIARDISDIKESNETKERLFTIVESARDAILTFDQDGYIFYINPAGIHLMGLAGTNYERTHFHEFVEILNDINFDEGLQTAIQDGFWEIEAEVMTKKQQRIIASLIIVPHFPLDNGELYFSAITRDITEQVHAKEQLILAKQEADDANLAKGVFLARMSHEIRTPLNGIVGLSHLLERTAMTELQMDYIRKISRSSQSLSHIINDILDFSKLEVDKLVIEHHPFQLDETIDRVCETLSVLLGHKPVDFICDIPDQVPSGLIGDSLRLYQVLLNLSSNAIKFTEQGTVILRAGVDQLHENEVTLRFSVTDTGIGIDEKQLANLFQPFIQGDEVTSRKYGGTGLGLVISKNIIENMGGSISVSSTQGKGSEFVVLLTFTLYLPGNKAYNPLPLAMLVVEDHPTLNKVLVQSLQSICNDAAGVYAWKEALQVIDHIPLDFLLLDMEAEDMYGEEVWLSMLAACQQQGIRTIIYTSLSGRDALEQLPTEASPDAILVKPISRSLLYRTLASLQAENDIVHTQMTERMTNDREMDWALFPLNSLSNAPLRILIVEDNEINQTVARSLLESMMNCRIQVAGNGFEALHDLANHTFDLILMDIHLPELDGIETTKCIRLEPKWAHIPIIALTADSTLDNRLACIDAGMSDMISKPIIPERLRAAIESTLHLQVENHRMAGLDIAEALQRMGGKTDIYREMLRKFQDQTDPLMAQLKGNIDAGNFEEALRLLHGIRGSSSNLSANRVFAAASELEDSVRAQRKLHAADRDLSDVFHLLQSVEFELQFVYQTIQKLLLD</sequence>
<dbReference type="SMART" id="SM00387">
    <property type="entry name" value="HATPase_c"/>
    <property type="match status" value="1"/>
</dbReference>
<evidence type="ECO:0000256" key="5">
    <source>
        <dbReference type="ARBA" id="ARBA00022553"/>
    </source>
</evidence>
<feature type="domain" description="Response regulatory" evidence="18">
    <location>
        <begin position="866"/>
        <end position="983"/>
    </location>
</feature>
<feature type="modified residue" description="Phosphohistidine" evidence="14">
    <location>
        <position position="1199"/>
    </location>
</feature>
<dbReference type="InterPro" id="IPR033479">
    <property type="entry name" value="dCache_1"/>
</dbReference>
<dbReference type="InterPro" id="IPR035965">
    <property type="entry name" value="PAS-like_dom_sf"/>
</dbReference>
<dbReference type="Gene3D" id="1.20.120.160">
    <property type="entry name" value="HPT domain"/>
    <property type="match status" value="1"/>
</dbReference>
<dbReference type="SUPFAM" id="SSF47384">
    <property type="entry name" value="Homodimeric domain of signal transducing histidine kinase"/>
    <property type="match status" value="1"/>
</dbReference>
<proteinExistence type="predicted"/>
<dbReference type="SUPFAM" id="SSF47226">
    <property type="entry name" value="Histidine-containing phosphotransfer domain, HPT domain"/>
    <property type="match status" value="1"/>
</dbReference>
<feature type="domain" description="Response regulatory" evidence="18">
    <location>
        <begin position="1019"/>
        <end position="1136"/>
    </location>
</feature>
<evidence type="ECO:0000256" key="16">
    <source>
        <dbReference type="SAM" id="Phobius"/>
    </source>
</evidence>
<dbReference type="PROSITE" id="PS50885">
    <property type="entry name" value="HAMP"/>
    <property type="match status" value="1"/>
</dbReference>
<dbReference type="InterPro" id="IPR005467">
    <property type="entry name" value="His_kinase_dom"/>
</dbReference>
<dbReference type="CDD" id="cd00082">
    <property type="entry name" value="HisKA"/>
    <property type="match status" value="1"/>
</dbReference>
<evidence type="ECO:0000313" key="23">
    <source>
        <dbReference type="EMBL" id="CAH1200447.1"/>
    </source>
</evidence>
<keyword evidence="13 16" id="KW-0472">Membrane</keyword>
<dbReference type="CDD" id="cd06225">
    <property type="entry name" value="HAMP"/>
    <property type="match status" value="1"/>
</dbReference>
<dbReference type="SMART" id="SM00086">
    <property type="entry name" value="PAC"/>
    <property type="match status" value="2"/>
</dbReference>
<keyword evidence="11 16" id="KW-1133">Transmembrane helix</keyword>